<dbReference type="AlphaFoldDB" id="A0A7J6CFB9"/>
<protein>
    <submittedName>
        <fullName evidence="1">Uncharacterized protein</fullName>
    </submittedName>
</protein>
<evidence type="ECO:0000313" key="1">
    <source>
        <dbReference type="EMBL" id="KAF4105313.1"/>
    </source>
</evidence>
<gene>
    <name evidence="1" type="ORF">G5714_014644</name>
</gene>
<reference evidence="1 2" key="1">
    <citation type="submission" date="2020-04" db="EMBL/GenBank/DDBJ databases">
        <title>Chromosome-level genome assembly of a cyprinid fish Onychostoma macrolepis by integration of Nanopore Sequencing, Bionano and Hi-C technology.</title>
        <authorList>
            <person name="Wang D."/>
        </authorList>
    </citation>
    <scope>NUCLEOTIDE SEQUENCE [LARGE SCALE GENOMIC DNA]</scope>
    <source>
        <strain evidence="1">SWU-2019</strain>
        <tissue evidence="1">Muscle</tissue>
    </source>
</reference>
<accession>A0A7J6CFB9</accession>
<comment type="caution">
    <text evidence="1">The sequence shown here is derived from an EMBL/GenBank/DDBJ whole genome shotgun (WGS) entry which is preliminary data.</text>
</comment>
<organism evidence="1 2">
    <name type="scientific">Onychostoma macrolepis</name>
    <dbReference type="NCBI Taxonomy" id="369639"/>
    <lineage>
        <taxon>Eukaryota</taxon>
        <taxon>Metazoa</taxon>
        <taxon>Chordata</taxon>
        <taxon>Craniata</taxon>
        <taxon>Vertebrata</taxon>
        <taxon>Euteleostomi</taxon>
        <taxon>Actinopterygii</taxon>
        <taxon>Neopterygii</taxon>
        <taxon>Teleostei</taxon>
        <taxon>Ostariophysi</taxon>
        <taxon>Cypriniformes</taxon>
        <taxon>Cyprinidae</taxon>
        <taxon>Acrossocheilinae</taxon>
        <taxon>Onychostoma</taxon>
    </lineage>
</organism>
<name>A0A7J6CFB9_9TELE</name>
<keyword evidence="2" id="KW-1185">Reference proteome</keyword>
<sequence>MSATAGPASPIQTHLAFSLGSAIPLYVNPEAGDLAFLLSLPIIDTNNIYRLKDVVNVGFWQGNTYVKIHTPEVVAYHDNNEQLYLAPNLKMCTLTKDIHFLCPSKPFLRDNTEGICGLESIKPDTSCPTEATPRSQVESPLELVKHMGQVPLSLHTVTIYTNLSLTSAKCFTIQPEIPSSASNSHHLHQGLETSLWLQSSAYK</sequence>
<proteinExistence type="predicted"/>
<dbReference type="EMBL" id="JAAMOB010000014">
    <property type="protein sequence ID" value="KAF4105313.1"/>
    <property type="molecule type" value="Genomic_DNA"/>
</dbReference>
<dbReference type="Proteomes" id="UP000579812">
    <property type="component" value="Unassembled WGS sequence"/>
</dbReference>
<evidence type="ECO:0000313" key="2">
    <source>
        <dbReference type="Proteomes" id="UP000579812"/>
    </source>
</evidence>